<gene>
    <name evidence="3" type="ORF">QBC47DRAFT_394123</name>
</gene>
<feature type="domain" description="Heterokaryon incompatibility" evidence="2">
    <location>
        <begin position="200"/>
        <end position="374"/>
    </location>
</feature>
<accession>A0AAJ0B3F1</accession>
<dbReference type="Pfam" id="PF06985">
    <property type="entry name" value="HET"/>
    <property type="match status" value="1"/>
</dbReference>
<dbReference type="InterPro" id="IPR010730">
    <property type="entry name" value="HET"/>
</dbReference>
<evidence type="ECO:0000259" key="2">
    <source>
        <dbReference type="Pfam" id="PF06985"/>
    </source>
</evidence>
<organism evidence="3 4">
    <name type="scientific">Echria macrotheca</name>
    <dbReference type="NCBI Taxonomy" id="438768"/>
    <lineage>
        <taxon>Eukaryota</taxon>
        <taxon>Fungi</taxon>
        <taxon>Dikarya</taxon>
        <taxon>Ascomycota</taxon>
        <taxon>Pezizomycotina</taxon>
        <taxon>Sordariomycetes</taxon>
        <taxon>Sordariomycetidae</taxon>
        <taxon>Sordariales</taxon>
        <taxon>Schizotheciaceae</taxon>
        <taxon>Echria</taxon>
    </lineage>
</organism>
<dbReference type="EMBL" id="MU839847">
    <property type="protein sequence ID" value="KAK1750475.1"/>
    <property type="molecule type" value="Genomic_DNA"/>
</dbReference>
<dbReference type="Proteomes" id="UP001239445">
    <property type="component" value="Unassembled WGS sequence"/>
</dbReference>
<comment type="caution">
    <text evidence="3">The sequence shown here is derived from an EMBL/GenBank/DDBJ whole genome shotgun (WGS) entry which is preliminary data.</text>
</comment>
<evidence type="ECO:0000313" key="4">
    <source>
        <dbReference type="Proteomes" id="UP001239445"/>
    </source>
</evidence>
<evidence type="ECO:0000313" key="3">
    <source>
        <dbReference type="EMBL" id="KAK1750475.1"/>
    </source>
</evidence>
<dbReference type="PANTHER" id="PTHR33112:SF16">
    <property type="entry name" value="HETEROKARYON INCOMPATIBILITY DOMAIN-CONTAINING PROTEIN"/>
    <property type="match status" value="1"/>
</dbReference>
<feature type="region of interest" description="Disordered" evidence="1">
    <location>
        <begin position="431"/>
        <end position="458"/>
    </location>
</feature>
<dbReference type="AlphaFoldDB" id="A0AAJ0B3F1"/>
<evidence type="ECO:0000256" key="1">
    <source>
        <dbReference type="SAM" id="MobiDB-lite"/>
    </source>
</evidence>
<name>A0AAJ0B3F1_9PEZI</name>
<proteinExistence type="predicted"/>
<dbReference type="PANTHER" id="PTHR33112">
    <property type="entry name" value="DOMAIN PROTEIN, PUTATIVE-RELATED"/>
    <property type="match status" value="1"/>
</dbReference>
<protein>
    <submittedName>
        <fullName evidence="3">Heterokaryon incompatibility protein-domain-containing protein</fullName>
    </submittedName>
</protein>
<sequence length="727" mass="82515">MASESIEDIHQAAEIGVALCNRCSILPKPLTWSTPPSPGCPSCFVILEVFNAFQNHTERPRVSIKIEPVLQGHLFERGARSVDNDYLFPLQMKWISRSLSNELLGFGPRVRVELYTPPDSTSPWGLIGTHLCHTVAPDSSSEACMRLASSWLQDCLASHSRCSRKDQLPPLLPTRVIEVGHKDDDFARLRLTGPDERGEYVALSHAWGDHRPLTTEQHSLGARLDGISLDDFPKTFRDAVMLARFLEIPSVWIDSLCIIQDDTNDWALESSRMAAVYSNAVLTVAADDAKDADVGFLKPRGETAYPSVEIFYPGTARKENDSDQKKRVFARKLATPTTIPQPIRRDFPRVAHSTPGYDADKGTILEDRAWCFQERFLSRRILHYTAAEMAFECRTGVQCECSPVVDREEWERFWARRVWWGWGDDDDDDVDHHDHHHHQQQLATITNSSSNSNSGGGANNKWLSLVEQFTRRKLSREDDTLPALSGIAGAQQQQLGRREDDYACGIWKSQFLRQMLWTTPTPRKDRASHDLVLSRRRRRGYAPSWSWASMKGPILDRSNLLLASFEHDYEWAVVRRFDLVLLTANPYGPATGSVTLRGPVARGLMEYCNHRYLEFVPGGRRAGDMDEEHEHEHGQKALRLRFCRDDESTTYAEVAVGDEIHLFAIAWRVERPQALICLVLRKGFGVTDPTAYTRVGLAWDDSGRTHFPLDIADGMNTYFKEEEIQIE</sequence>
<reference evidence="3" key="1">
    <citation type="submission" date="2023-06" db="EMBL/GenBank/DDBJ databases">
        <title>Genome-scale phylogeny and comparative genomics of the fungal order Sordariales.</title>
        <authorList>
            <consortium name="Lawrence Berkeley National Laboratory"/>
            <person name="Hensen N."/>
            <person name="Bonometti L."/>
            <person name="Westerberg I."/>
            <person name="Brannstrom I.O."/>
            <person name="Guillou S."/>
            <person name="Cros-Aarteil S."/>
            <person name="Calhoun S."/>
            <person name="Haridas S."/>
            <person name="Kuo A."/>
            <person name="Mondo S."/>
            <person name="Pangilinan J."/>
            <person name="Riley R."/>
            <person name="Labutti K."/>
            <person name="Andreopoulos B."/>
            <person name="Lipzen A."/>
            <person name="Chen C."/>
            <person name="Yanf M."/>
            <person name="Daum C."/>
            <person name="Ng V."/>
            <person name="Clum A."/>
            <person name="Steindorff A."/>
            <person name="Ohm R."/>
            <person name="Martin F."/>
            <person name="Silar P."/>
            <person name="Natvig D."/>
            <person name="Lalanne C."/>
            <person name="Gautier V."/>
            <person name="Ament-Velasquez S.L."/>
            <person name="Kruys A."/>
            <person name="Hutchinson M.I."/>
            <person name="Powell A.J."/>
            <person name="Barry K."/>
            <person name="Miller A.N."/>
            <person name="Grigoriev I.V."/>
            <person name="Debuchy R."/>
            <person name="Gladieux P."/>
            <person name="Thoren M.H."/>
            <person name="Johannesson H."/>
        </authorList>
    </citation>
    <scope>NUCLEOTIDE SEQUENCE</scope>
    <source>
        <strain evidence="3">PSN4</strain>
    </source>
</reference>
<keyword evidence="4" id="KW-1185">Reference proteome</keyword>